<dbReference type="InterPro" id="IPR028116">
    <property type="entry name" value="Cis-CaaD-like"/>
</dbReference>
<evidence type="ECO:0000259" key="2">
    <source>
        <dbReference type="Pfam" id="PF14832"/>
    </source>
</evidence>
<reference evidence="3 4" key="1">
    <citation type="submission" date="2019-05" db="EMBL/GenBank/DDBJ databases">
        <authorList>
            <person name="Lee S.D."/>
        </authorList>
    </citation>
    <scope>NUCLEOTIDE SEQUENCE [LARGE SCALE GENOMIC DNA]</scope>
    <source>
        <strain evidence="3 4">YC2-7</strain>
    </source>
</reference>
<dbReference type="AlphaFoldDB" id="A0A848KHB4"/>
<accession>A0A848KHB4</accession>
<dbReference type="Proteomes" id="UP000535543">
    <property type="component" value="Unassembled WGS sequence"/>
</dbReference>
<reference evidence="3 4" key="2">
    <citation type="submission" date="2020-06" db="EMBL/GenBank/DDBJ databases">
        <title>Antribacter stalactiti gen. nov., sp. nov., a new member of the family Nacardiaceae isolated from a cave.</title>
        <authorList>
            <person name="Kim I.S."/>
        </authorList>
    </citation>
    <scope>NUCLEOTIDE SEQUENCE [LARGE SCALE GENOMIC DNA]</scope>
    <source>
        <strain evidence="3 4">YC2-7</strain>
    </source>
</reference>
<protein>
    <submittedName>
        <fullName evidence="3">4-oxalocrotonate tautomerase</fullName>
    </submittedName>
</protein>
<dbReference type="RefSeq" id="WP_169592661.1">
    <property type="nucleotide sequence ID" value="NZ_VCQU01000010.1"/>
</dbReference>
<evidence type="ECO:0000256" key="1">
    <source>
        <dbReference type="SAM" id="MobiDB-lite"/>
    </source>
</evidence>
<dbReference type="SUPFAM" id="SSF55331">
    <property type="entry name" value="Tautomerase/MIF"/>
    <property type="match status" value="1"/>
</dbReference>
<proteinExistence type="predicted"/>
<name>A0A848KHB4_9NOCA</name>
<dbReference type="InterPro" id="IPR014347">
    <property type="entry name" value="Tautomerase/MIF_sf"/>
</dbReference>
<gene>
    <name evidence="3" type="ORF">FGL95_25555</name>
</gene>
<dbReference type="Pfam" id="PF14832">
    <property type="entry name" value="Tautomerase_3"/>
    <property type="match status" value="1"/>
</dbReference>
<feature type="region of interest" description="Disordered" evidence="1">
    <location>
        <begin position="116"/>
        <end position="150"/>
    </location>
</feature>
<evidence type="ECO:0000313" key="3">
    <source>
        <dbReference type="EMBL" id="NMN98413.1"/>
    </source>
</evidence>
<comment type="caution">
    <text evidence="3">The sequence shown here is derived from an EMBL/GenBank/DDBJ whole genome shotgun (WGS) entry which is preliminary data.</text>
</comment>
<feature type="domain" description="Tautomerase cis-CaaD-like" evidence="2">
    <location>
        <begin position="1"/>
        <end position="136"/>
    </location>
</feature>
<dbReference type="EMBL" id="VCQU01000010">
    <property type="protein sequence ID" value="NMN98413.1"/>
    <property type="molecule type" value="Genomic_DNA"/>
</dbReference>
<sequence>MPMWQIFAPEGAYDAADKRAFSNAITDVYADLAGLPRFYVVVVFEERPPGTIWVGGEPADNFVRVVIDHIARQLDTPELRDLTMEMMEATLEPFAKDRGFDWEIHIDETPLDLWRTQGLVPPPPESDEEKRWARDNAASPWQGEDADQLA</sequence>
<organism evidence="3 4">
    <name type="scientific">Antrihabitans stalactiti</name>
    <dbReference type="NCBI Taxonomy" id="2584121"/>
    <lineage>
        <taxon>Bacteria</taxon>
        <taxon>Bacillati</taxon>
        <taxon>Actinomycetota</taxon>
        <taxon>Actinomycetes</taxon>
        <taxon>Mycobacteriales</taxon>
        <taxon>Nocardiaceae</taxon>
        <taxon>Antrihabitans</taxon>
    </lineage>
</organism>
<dbReference type="Gene3D" id="3.30.429.10">
    <property type="entry name" value="Macrophage Migration Inhibitory Factor"/>
    <property type="match status" value="1"/>
</dbReference>
<evidence type="ECO:0000313" key="4">
    <source>
        <dbReference type="Proteomes" id="UP000535543"/>
    </source>
</evidence>
<keyword evidence="4" id="KW-1185">Reference proteome</keyword>